<dbReference type="PANTHER" id="PTHR33307">
    <property type="entry name" value="ALPHA-RHAMNOSIDASE (EUROFUNG)"/>
    <property type="match status" value="1"/>
</dbReference>
<dbReference type="InterPro" id="IPR035396">
    <property type="entry name" value="Bac_rhamnosid6H"/>
</dbReference>
<dbReference type="AlphaFoldDB" id="A0A420UBD6"/>
<evidence type="ECO:0000313" key="4">
    <source>
        <dbReference type="EMBL" id="RKL51064.1"/>
    </source>
</evidence>
<dbReference type="Gene3D" id="1.50.10.10">
    <property type="match status" value="1"/>
</dbReference>
<comment type="catalytic activity">
    <reaction evidence="1">
        <text>Hydrolysis of terminal non-reducing alpha-L-rhamnose residues in alpha-L-rhamnosides.</text>
        <dbReference type="EC" id="3.2.1.40"/>
    </reaction>
</comment>
<reference evidence="4 5" key="1">
    <citation type="journal article" date="2018" name="Sci. Rep.">
        <title>Characterisation of pathogen-specific regions and novel effector candidates in Fusarium oxysporum f. sp. cepae.</title>
        <authorList>
            <person name="Armitage A.D."/>
            <person name="Taylor A."/>
            <person name="Sobczyk M.K."/>
            <person name="Baxter L."/>
            <person name="Greenfield B.P."/>
            <person name="Bates H.J."/>
            <person name="Wilson F."/>
            <person name="Jackson A.C."/>
            <person name="Ott S."/>
            <person name="Harrison R.J."/>
            <person name="Clarkson J.P."/>
        </authorList>
    </citation>
    <scope>NUCLEOTIDE SEQUENCE [LARGE SCALE GENOMIC DNA]</scope>
    <source>
        <strain evidence="4 5">Fp_A8</strain>
    </source>
</reference>
<name>A0A420UBD6_GIBIN</name>
<dbReference type="GO" id="GO:0030596">
    <property type="term" value="F:alpha-L-rhamnosidase activity"/>
    <property type="evidence" value="ECO:0007669"/>
    <property type="project" value="UniProtKB-EC"/>
</dbReference>
<feature type="domain" description="Alpha-L-rhamnosidase six-hairpin glycosidase" evidence="3">
    <location>
        <begin position="78"/>
        <end position="264"/>
    </location>
</feature>
<evidence type="ECO:0000256" key="1">
    <source>
        <dbReference type="ARBA" id="ARBA00001445"/>
    </source>
</evidence>
<accession>A0A420UBD6</accession>
<dbReference type="PANTHER" id="PTHR33307:SF6">
    <property type="entry name" value="ALPHA-RHAMNOSIDASE (EUROFUNG)-RELATED"/>
    <property type="match status" value="1"/>
</dbReference>
<organism evidence="4 5">
    <name type="scientific">Gibberella intermedia</name>
    <name type="common">Bulb rot disease fungus</name>
    <name type="synonym">Fusarium proliferatum</name>
    <dbReference type="NCBI Taxonomy" id="948311"/>
    <lineage>
        <taxon>Eukaryota</taxon>
        <taxon>Fungi</taxon>
        <taxon>Dikarya</taxon>
        <taxon>Ascomycota</taxon>
        <taxon>Pezizomycotina</taxon>
        <taxon>Sordariomycetes</taxon>
        <taxon>Hypocreomycetidae</taxon>
        <taxon>Hypocreales</taxon>
        <taxon>Nectriaceae</taxon>
        <taxon>Fusarium</taxon>
        <taxon>Fusarium fujikuroi species complex</taxon>
    </lineage>
</organism>
<dbReference type="InterPro" id="IPR016007">
    <property type="entry name" value="Alpha_rhamnosid"/>
</dbReference>
<dbReference type="EC" id="3.2.1.40" evidence="2"/>
<gene>
    <name evidence="4" type="ORF">BFJ72_g517</name>
</gene>
<protein>
    <recommendedName>
        <fullName evidence="2">alpha-L-rhamnosidase</fullName>
        <ecNumber evidence="2">3.2.1.40</ecNumber>
    </recommendedName>
</protein>
<dbReference type="EMBL" id="MRDB01000001">
    <property type="protein sequence ID" value="RKL51064.1"/>
    <property type="molecule type" value="Genomic_DNA"/>
</dbReference>
<dbReference type="InterPro" id="IPR012341">
    <property type="entry name" value="6hp_glycosidase-like_sf"/>
</dbReference>
<evidence type="ECO:0000259" key="3">
    <source>
        <dbReference type="Pfam" id="PF17389"/>
    </source>
</evidence>
<evidence type="ECO:0000313" key="5">
    <source>
        <dbReference type="Proteomes" id="UP000283569"/>
    </source>
</evidence>
<dbReference type="Proteomes" id="UP000283569">
    <property type="component" value="Unassembled WGS sequence"/>
</dbReference>
<sequence length="265" mass="29508">MIAAEVGKGWFADTLGFGGGTRFNYDGKELSLFAQLEISHDPNEQPWRLVTDDSWECTPSPVISSELYNGEIYDHRLDCDDQPGYSRTDSVMVADAYLVHVTSLFAKVCRLLNKLDLADKYHAEVLHLRSLFQDRYITPAGNLMANTQTGIALAVCFSLHRDGEKESREVNAAAKALSRLVRAAQYKIGTEFSGTPLITHALTQTAQPQLAYRMLCEKSCPSWMYPVTMGATTVWERWNSMLPDGSIKPGHMTSFNRYALGAVAD</sequence>
<comment type="caution">
    <text evidence="4">The sequence shown here is derived from an EMBL/GenBank/DDBJ whole genome shotgun (WGS) entry which is preliminary data.</text>
</comment>
<dbReference type="SUPFAM" id="SSF48208">
    <property type="entry name" value="Six-hairpin glycosidases"/>
    <property type="match status" value="1"/>
</dbReference>
<dbReference type="Pfam" id="PF17389">
    <property type="entry name" value="Bac_rhamnosid6H"/>
    <property type="match status" value="1"/>
</dbReference>
<dbReference type="GO" id="GO:0005975">
    <property type="term" value="P:carbohydrate metabolic process"/>
    <property type="evidence" value="ECO:0007669"/>
    <property type="project" value="InterPro"/>
</dbReference>
<dbReference type="InterPro" id="IPR008928">
    <property type="entry name" value="6-hairpin_glycosidase_sf"/>
</dbReference>
<proteinExistence type="predicted"/>
<evidence type="ECO:0000256" key="2">
    <source>
        <dbReference type="ARBA" id="ARBA00012652"/>
    </source>
</evidence>